<evidence type="ECO:0000256" key="1">
    <source>
        <dbReference type="SAM" id="MobiDB-lite"/>
    </source>
</evidence>
<dbReference type="Proteomes" id="UP001374579">
    <property type="component" value="Unassembled WGS sequence"/>
</dbReference>
<reference evidence="2 3" key="1">
    <citation type="submission" date="2024-02" db="EMBL/GenBank/DDBJ databases">
        <title>Chromosome-scale genome assembly of the rough periwinkle Littorina saxatilis.</title>
        <authorList>
            <person name="De Jode A."/>
            <person name="Faria R."/>
            <person name="Formenti G."/>
            <person name="Sims Y."/>
            <person name="Smith T.P."/>
            <person name="Tracey A."/>
            <person name="Wood J.M.D."/>
            <person name="Zagrodzka Z.B."/>
            <person name="Johannesson K."/>
            <person name="Butlin R.K."/>
            <person name="Leder E.H."/>
        </authorList>
    </citation>
    <scope>NUCLEOTIDE SEQUENCE [LARGE SCALE GENOMIC DNA]</scope>
    <source>
        <strain evidence="2">Snail1</strain>
        <tissue evidence="2">Muscle</tissue>
    </source>
</reference>
<evidence type="ECO:0000313" key="3">
    <source>
        <dbReference type="Proteomes" id="UP001374579"/>
    </source>
</evidence>
<keyword evidence="3" id="KW-1185">Reference proteome</keyword>
<dbReference type="EMBL" id="JBAMIC010000024">
    <property type="protein sequence ID" value="KAK7090146.1"/>
    <property type="molecule type" value="Genomic_DNA"/>
</dbReference>
<feature type="compositionally biased region" description="Polar residues" evidence="1">
    <location>
        <begin position="14"/>
        <end position="23"/>
    </location>
</feature>
<protein>
    <submittedName>
        <fullName evidence="2">Uncharacterized protein</fullName>
    </submittedName>
</protein>
<feature type="region of interest" description="Disordered" evidence="1">
    <location>
        <begin position="1"/>
        <end position="26"/>
    </location>
</feature>
<proteinExistence type="predicted"/>
<organism evidence="2 3">
    <name type="scientific">Littorina saxatilis</name>
    <dbReference type="NCBI Taxonomy" id="31220"/>
    <lineage>
        <taxon>Eukaryota</taxon>
        <taxon>Metazoa</taxon>
        <taxon>Spiralia</taxon>
        <taxon>Lophotrochozoa</taxon>
        <taxon>Mollusca</taxon>
        <taxon>Gastropoda</taxon>
        <taxon>Caenogastropoda</taxon>
        <taxon>Littorinimorpha</taxon>
        <taxon>Littorinoidea</taxon>
        <taxon>Littorinidae</taxon>
        <taxon>Littorina</taxon>
    </lineage>
</organism>
<evidence type="ECO:0000313" key="2">
    <source>
        <dbReference type="EMBL" id="KAK7090146.1"/>
    </source>
</evidence>
<name>A0AAN9ANA6_9CAEN</name>
<dbReference type="AlphaFoldDB" id="A0AAN9ANA6"/>
<gene>
    <name evidence="2" type="ORF">V1264_009985</name>
</gene>
<sequence>MDASRTTKGLYKTMNRSTSNSSDAGDETLSCIFEKILSEHIQQKIAEERLRYDAALVRANDMLIQTKKLKEQVRALAEDFYQLENQFQGVAHLNVRFKRAAMERFDYLEHQSYLAGVIASLMAQYRDLDTPGNTCYSPRDWRNLRYPAEPREGRRMSKQKRRLLYKLMCAKGGDGF</sequence>
<comment type="caution">
    <text evidence="2">The sequence shown here is derived from an EMBL/GenBank/DDBJ whole genome shotgun (WGS) entry which is preliminary data.</text>
</comment>
<accession>A0AAN9ANA6</accession>